<dbReference type="AlphaFoldDB" id="A0A7Y9QWV0"/>
<dbReference type="GO" id="GO:0009002">
    <property type="term" value="F:serine-type D-Ala-D-Ala carboxypeptidase activity"/>
    <property type="evidence" value="ECO:0007669"/>
    <property type="project" value="UniProtKB-EC"/>
</dbReference>
<gene>
    <name evidence="31" type="ORF">BDD16_000041</name>
</gene>
<evidence type="ECO:0000256" key="3">
    <source>
        <dbReference type="ARBA" id="ARBA00007090"/>
    </source>
</evidence>
<keyword evidence="16" id="KW-0735">Signal-anchor</keyword>
<feature type="transmembrane region" description="Helical" evidence="27">
    <location>
        <begin position="21"/>
        <end position="45"/>
    </location>
</feature>
<evidence type="ECO:0000256" key="16">
    <source>
        <dbReference type="ARBA" id="ARBA00022968"/>
    </source>
</evidence>
<evidence type="ECO:0000313" key="31">
    <source>
        <dbReference type="EMBL" id="NYG31055.1"/>
    </source>
</evidence>
<dbReference type="RefSeq" id="WP_310732856.1">
    <property type="nucleotide sequence ID" value="NZ_JACCFH010000001.1"/>
</dbReference>
<evidence type="ECO:0000256" key="24">
    <source>
        <dbReference type="ARBA" id="ARBA00044770"/>
    </source>
</evidence>
<reference evidence="31 32" key="1">
    <citation type="submission" date="2020-07" db="EMBL/GenBank/DDBJ databases">
        <title>Genomic Encyclopedia of Archaeal and Bacterial Type Strains, Phase II (KMG-II): from individual species to whole genera.</title>
        <authorList>
            <person name="Goeker M."/>
        </authorList>
    </citation>
    <scope>NUCLEOTIDE SEQUENCE [LARGE SCALE GENOMIC DNA]</scope>
    <source>
        <strain evidence="31 32">DSM 21226</strain>
    </source>
</reference>
<feature type="domain" description="Penicillin-binding protein OB-like" evidence="30">
    <location>
        <begin position="329"/>
        <end position="433"/>
    </location>
</feature>
<comment type="pathway">
    <text evidence="2">Cell wall biogenesis; peptidoglycan biosynthesis.</text>
</comment>
<dbReference type="InterPro" id="IPR023346">
    <property type="entry name" value="Lysozyme-like_dom_sf"/>
</dbReference>
<evidence type="ECO:0000256" key="23">
    <source>
        <dbReference type="ARBA" id="ARBA00034000"/>
    </source>
</evidence>
<dbReference type="Gene3D" id="3.40.710.10">
    <property type="entry name" value="DD-peptidase/beta-lactamase superfamily"/>
    <property type="match status" value="2"/>
</dbReference>
<dbReference type="FunFam" id="1.10.3810.10:FF:000003">
    <property type="entry name" value="Penicillin-binding protein 1a"/>
    <property type="match status" value="1"/>
</dbReference>
<dbReference type="GO" id="GO:0008955">
    <property type="term" value="F:peptidoglycan glycosyltransferase activity"/>
    <property type="evidence" value="ECO:0007669"/>
    <property type="project" value="UniProtKB-EC"/>
</dbReference>
<evidence type="ECO:0000256" key="8">
    <source>
        <dbReference type="ARBA" id="ARBA00022519"/>
    </source>
</evidence>
<dbReference type="Proteomes" id="UP000518288">
    <property type="component" value="Unassembled WGS sequence"/>
</dbReference>
<evidence type="ECO:0000256" key="20">
    <source>
        <dbReference type="ARBA" id="ARBA00023251"/>
    </source>
</evidence>
<evidence type="ECO:0000256" key="17">
    <source>
        <dbReference type="ARBA" id="ARBA00022984"/>
    </source>
</evidence>
<organism evidence="31 32">
    <name type="scientific">Sphaerotilus montanus</name>
    <dbReference type="NCBI Taxonomy" id="522889"/>
    <lineage>
        <taxon>Bacteria</taxon>
        <taxon>Pseudomonadati</taxon>
        <taxon>Pseudomonadota</taxon>
        <taxon>Betaproteobacteria</taxon>
        <taxon>Burkholderiales</taxon>
        <taxon>Sphaerotilaceae</taxon>
        <taxon>Sphaerotilus</taxon>
    </lineage>
</organism>
<evidence type="ECO:0000259" key="30">
    <source>
        <dbReference type="Pfam" id="PF17092"/>
    </source>
</evidence>
<dbReference type="GO" id="GO:0006508">
    <property type="term" value="P:proteolysis"/>
    <property type="evidence" value="ECO:0007669"/>
    <property type="project" value="UniProtKB-KW"/>
</dbReference>
<comment type="pathway">
    <text evidence="26">Glycan biosynthesis.</text>
</comment>
<keyword evidence="20" id="KW-0046">Antibiotic resistance</keyword>
<comment type="subcellular location">
    <subcellularLocation>
        <location evidence="1">Cell inner membrane</location>
        <topology evidence="1">Single-pass type II membrane protein</topology>
    </subcellularLocation>
</comment>
<dbReference type="GO" id="GO:0046677">
    <property type="term" value="P:response to antibiotic"/>
    <property type="evidence" value="ECO:0007669"/>
    <property type="project" value="UniProtKB-KW"/>
</dbReference>
<dbReference type="GO" id="GO:0030288">
    <property type="term" value="C:outer membrane-bounded periplasmic space"/>
    <property type="evidence" value="ECO:0007669"/>
    <property type="project" value="TreeGrafter"/>
</dbReference>
<dbReference type="GO" id="GO:0008360">
    <property type="term" value="P:regulation of cell shape"/>
    <property type="evidence" value="ECO:0007669"/>
    <property type="project" value="UniProtKB-KW"/>
</dbReference>
<dbReference type="SUPFAM" id="SSF53955">
    <property type="entry name" value="Lysozyme-like"/>
    <property type="match status" value="1"/>
</dbReference>
<evidence type="ECO:0000256" key="21">
    <source>
        <dbReference type="ARBA" id="ARBA00023268"/>
    </source>
</evidence>
<evidence type="ECO:0000256" key="26">
    <source>
        <dbReference type="ARBA" id="ARBA00060592"/>
    </source>
</evidence>
<evidence type="ECO:0000256" key="4">
    <source>
        <dbReference type="ARBA" id="ARBA00007739"/>
    </source>
</evidence>
<evidence type="ECO:0000256" key="14">
    <source>
        <dbReference type="ARBA" id="ARBA00022801"/>
    </source>
</evidence>
<comment type="catalytic activity">
    <reaction evidence="23">
        <text>Preferential cleavage: (Ac)2-L-Lys-D-Ala-|-D-Ala. Also transpeptidation of peptidyl-alanyl moieties that are N-acyl substituents of D-alanine.</text>
        <dbReference type="EC" id="3.4.16.4"/>
    </reaction>
</comment>
<evidence type="ECO:0000256" key="7">
    <source>
        <dbReference type="ARBA" id="ARBA00022475"/>
    </source>
</evidence>
<sequence length="786" mass="84364">MKSISPTPRRRWQAVRTTGKIVFGLVLAVALVAALGLGLAVARLWPDLPPLDKVTHYEPQQPLIVYTADGVQIGQFGAERRQFVPIGAIPAMLQGAVLAIEDTRFEQHFGIDPIGIARALLANVGGGMRQGASTITQQVARNFFLSPSKTLERKLKEVLLALQIERRLSKAQILELYMNQIYLGQRAYGFAAAAQVYFGKPLSALSIAESAMLAGLPQNPSYANPVTNFARARARQALVLARMEKIGLITPDERTAALAETLAIQLPTHTEVHAEYLAEMVRQAVVARFGETANTQGYKVYTTVRAAEQQAAYAALRATVLDHERHQPWRGPEAHETLPFLRGVELERAAAQALRDHQDDTDLRLAIVTESTQRVVTAQLATGETIQLTGAGIARVRAALLPDAPEERAIRRGAVVRLERRDFGWAIAQWPQVQAAFVALEPASGRLQALVGGFDFTRSPFNRATQAWRQAGSSIKPFLYSAALEQGVMPDTLVNDAPLLPTGTGDTETAVTGWQPRNADGQFDGPITVRQGLVRSKNLVSLRLLQQIGLGSARDWIHRFGFDPARLPNDLTLALGSGSTTPLQLAQAYALLANGGRETTPVFIDRITNAQGVVVFQPPPLPPHEADSLAIPARNAFLVNSMLLDVTRAGGTAALAQRTLQRGDLHGKTGTTNDAVDAWFAGFHPSVAAVAWVGFDEPRSLGEQASGSALALPIWIGFMDKALAGVPEATPVVPDGLVRVGDDWRYAEWAQGGQVARIGIDAVPAAASAPLAEPAASAVSAAATAP</sequence>
<feature type="domain" description="Glycosyl transferase family 51" evidence="29">
    <location>
        <begin position="70"/>
        <end position="243"/>
    </location>
</feature>
<dbReference type="Pfam" id="PF00905">
    <property type="entry name" value="Transpeptidase"/>
    <property type="match status" value="1"/>
</dbReference>
<evidence type="ECO:0000256" key="11">
    <source>
        <dbReference type="ARBA" id="ARBA00022676"/>
    </source>
</evidence>
<dbReference type="PANTHER" id="PTHR32282">
    <property type="entry name" value="BINDING PROTEIN TRANSPEPTIDASE, PUTATIVE-RELATED"/>
    <property type="match status" value="1"/>
</dbReference>
<dbReference type="InterPro" id="IPR001264">
    <property type="entry name" value="Glyco_trans_51"/>
</dbReference>
<evidence type="ECO:0000256" key="27">
    <source>
        <dbReference type="SAM" id="Phobius"/>
    </source>
</evidence>
<keyword evidence="22" id="KW-0961">Cell wall biogenesis/degradation</keyword>
<evidence type="ECO:0000256" key="10">
    <source>
        <dbReference type="ARBA" id="ARBA00022670"/>
    </source>
</evidence>
<comment type="caution">
    <text evidence="31">The sequence shown here is derived from an EMBL/GenBank/DDBJ whole genome shotgun (WGS) entry which is preliminary data.</text>
</comment>
<keyword evidence="14 31" id="KW-0378">Hydrolase</keyword>
<keyword evidence="21" id="KW-0511">Multifunctional enzyme</keyword>
<evidence type="ECO:0000313" key="32">
    <source>
        <dbReference type="Proteomes" id="UP000518288"/>
    </source>
</evidence>
<evidence type="ECO:0000256" key="18">
    <source>
        <dbReference type="ARBA" id="ARBA00022989"/>
    </source>
</evidence>
<evidence type="ECO:0000256" key="13">
    <source>
        <dbReference type="ARBA" id="ARBA00022692"/>
    </source>
</evidence>
<dbReference type="SUPFAM" id="SSF56601">
    <property type="entry name" value="beta-lactamase/transpeptidase-like"/>
    <property type="match status" value="1"/>
</dbReference>
<evidence type="ECO:0000256" key="19">
    <source>
        <dbReference type="ARBA" id="ARBA00023136"/>
    </source>
</evidence>
<keyword evidence="32" id="KW-1185">Reference proteome</keyword>
<keyword evidence="11 31" id="KW-0328">Glycosyltransferase</keyword>
<dbReference type="EC" id="2.4.99.28" evidence="24"/>
<keyword evidence="12 31" id="KW-0808">Transferase</keyword>
<evidence type="ECO:0000256" key="6">
    <source>
        <dbReference type="ARBA" id="ARBA00018638"/>
    </source>
</evidence>
<dbReference type="GO" id="GO:0009252">
    <property type="term" value="P:peptidoglycan biosynthetic process"/>
    <property type="evidence" value="ECO:0007669"/>
    <property type="project" value="UniProtKB-UniPathway"/>
</dbReference>
<keyword evidence="15" id="KW-0133">Cell shape</keyword>
<dbReference type="EMBL" id="JACCFH010000001">
    <property type="protein sequence ID" value="NYG31055.1"/>
    <property type="molecule type" value="Genomic_DNA"/>
</dbReference>
<protein>
    <recommendedName>
        <fullName evidence="6">Penicillin-binding protein 1A</fullName>
        <ecNumber evidence="24">2.4.99.28</ecNumber>
        <ecNumber evidence="5">3.4.16.4</ecNumber>
    </recommendedName>
</protein>
<keyword evidence="10" id="KW-0645">Protease</keyword>
<comment type="similarity">
    <text evidence="3">In the C-terminal section; belongs to the transpeptidase family.</text>
</comment>
<dbReference type="InterPro" id="IPR036950">
    <property type="entry name" value="PBP_transglycosylase"/>
</dbReference>
<dbReference type="Gene3D" id="1.10.3810.10">
    <property type="entry name" value="Biosynthetic peptidoglycan transglycosylase-like"/>
    <property type="match status" value="1"/>
</dbReference>
<dbReference type="NCBIfam" id="TIGR02074">
    <property type="entry name" value="PBP_1a_fam"/>
    <property type="match status" value="1"/>
</dbReference>
<keyword evidence="9" id="KW-0121">Carboxypeptidase</keyword>
<evidence type="ECO:0000259" key="28">
    <source>
        <dbReference type="Pfam" id="PF00905"/>
    </source>
</evidence>
<keyword evidence="8" id="KW-0997">Cell inner membrane</keyword>
<dbReference type="GO" id="GO:0008658">
    <property type="term" value="F:penicillin binding"/>
    <property type="evidence" value="ECO:0007669"/>
    <property type="project" value="InterPro"/>
</dbReference>
<name>A0A7Y9QWV0_9BURK</name>
<evidence type="ECO:0000259" key="29">
    <source>
        <dbReference type="Pfam" id="PF00912"/>
    </source>
</evidence>
<dbReference type="EC" id="3.4.16.4" evidence="5"/>
<dbReference type="GO" id="GO:0071555">
    <property type="term" value="P:cell wall organization"/>
    <property type="evidence" value="ECO:0007669"/>
    <property type="project" value="UniProtKB-KW"/>
</dbReference>
<accession>A0A7Y9QWV0</accession>
<evidence type="ECO:0000256" key="9">
    <source>
        <dbReference type="ARBA" id="ARBA00022645"/>
    </source>
</evidence>
<evidence type="ECO:0000256" key="1">
    <source>
        <dbReference type="ARBA" id="ARBA00004249"/>
    </source>
</evidence>
<dbReference type="GO" id="GO:0005886">
    <property type="term" value="C:plasma membrane"/>
    <property type="evidence" value="ECO:0007669"/>
    <property type="project" value="UniProtKB-SubCell"/>
</dbReference>
<keyword evidence="19 27" id="KW-0472">Membrane</keyword>
<proteinExistence type="inferred from homology"/>
<dbReference type="PANTHER" id="PTHR32282:SF27">
    <property type="entry name" value="PENICILLIN-BINDING PROTEIN 1A"/>
    <property type="match status" value="1"/>
</dbReference>
<evidence type="ECO:0000256" key="25">
    <source>
        <dbReference type="ARBA" id="ARBA00049902"/>
    </source>
</evidence>
<evidence type="ECO:0000256" key="2">
    <source>
        <dbReference type="ARBA" id="ARBA00004752"/>
    </source>
</evidence>
<dbReference type="InterPro" id="IPR001460">
    <property type="entry name" value="PCN-bd_Tpept"/>
</dbReference>
<dbReference type="Pfam" id="PF00912">
    <property type="entry name" value="Transgly"/>
    <property type="match status" value="1"/>
</dbReference>
<keyword evidence="7" id="KW-1003">Cell membrane</keyword>
<dbReference type="InterPro" id="IPR012338">
    <property type="entry name" value="Beta-lactam/transpept-like"/>
</dbReference>
<keyword evidence="13 27" id="KW-0812">Transmembrane</keyword>
<evidence type="ECO:0000256" key="22">
    <source>
        <dbReference type="ARBA" id="ARBA00023316"/>
    </source>
</evidence>
<comment type="similarity">
    <text evidence="4">In the N-terminal section; belongs to the glycosyltransferase 51 family.</text>
</comment>
<feature type="domain" description="Penicillin-binding protein transpeptidase" evidence="28">
    <location>
        <begin position="436"/>
        <end position="686"/>
    </location>
</feature>
<evidence type="ECO:0000256" key="12">
    <source>
        <dbReference type="ARBA" id="ARBA00022679"/>
    </source>
</evidence>
<dbReference type="InterPro" id="IPR050396">
    <property type="entry name" value="Glycosyltr_51/Transpeptidase"/>
</dbReference>
<comment type="catalytic activity">
    <reaction evidence="25">
        <text>[GlcNAc-(1-&gt;4)-Mur2Ac(oyl-L-Ala-gamma-D-Glu-L-Lys-D-Ala-D-Ala)](n)-di-trans,octa-cis-undecaprenyl diphosphate + beta-D-GlcNAc-(1-&gt;4)-Mur2Ac(oyl-L-Ala-gamma-D-Glu-L-Lys-D-Ala-D-Ala)-di-trans,octa-cis-undecaprenyl diphosphate = [GlcNAc-(1-&gt;4)-Mur2Ac(oyl-L-Ala-gamma-D-Glu-L-Lys-D-Ala-D-Ala)](n+1)-di-trans,octa-cis-undecaprenyl diphosphate + di-trans,octa-cis-undecaprenyl diphosphate + H(+)</text>
        <dbReference type="Rhea" id="RHEA:23708"/>
        <dbReference type="Rhea" id="RHEA-COMP:9602"/>
        <dbReference type="Rhea" id="RHEA-COMP:9603"/>
        <dbReference type="ChEBI" id="CHEBI:15378"/>
        <dbReference type="ChEBI" id="CHEBI:58405"/>
        <dbReference type="ChEBI" id="CHEBI:60033"/>
        <dbReference type="ChEBI" id="CHEBI:78435"/>
        <dbReference type="EC" id="2.4.99.28"/>
    </reaction>
</comment>
<keyword evidence="18 27" id="KW-1133">Transmembrane helix</keyword>
<dbReference type="InterPro" id="IPR031376">
    <property type="entry name" value="PCB_OB"/>
</dbReference>
<evidence type="ECO:0000256" key="5">
    <source>
        <dbReference type="ARBA" id="ARBA00012448"/>
    </source>
</evidence>
<keyword evidence="17" id="KW-0573">Peptidoglycan synthesis</keyword>
<dbReference type="Pfam" id="PF17092">
    <property type="entry name" value="PCB_OB"/>
    <property type="match status" value="1"/>
</dbReference>
<evidence type="ECO:0000256" key="15">
    <source>
        <dbReference type="ARBA" id="ARBA00022960"/>
    </source>
</evidence>
<dbReference type="UniPathway" id="UPA00219"/>